<reference evidence="2" key="1">
    <citation type="submission" date="2010-05" db="EMBL/GenBank/DDBJ databases">
        <title>The Genome Sequence of Magnaporthe poae strain ATCC 64411.</title>
        <authorList>
            <consortium name="The Broad Institute Genome Sequencing Platform"/>
            <consortium name="Broad Institute Genome Sequencing Center for Infectious Disease"/>
            <person name="Ma L.-J."/>
            <person name="Dead R."/>
            <person name="Young S."/>
            <person name="Zeng Q."/>
            <person name="Koehrsen M."/>
            <person name="Alvarado L."/>
            <person name="Berlin A."/>
            <person name="Chapman S.B."/>
            <person name="Chen Z."/>
            <person name="Freedman E."/>
            <person name="Gellesch M."/>
            <person name="Goldberg J."/>
            <person name="Griggs A."/>
            <person name="Gujja S."/>
            <person name="Heilman E.R."/>
            <person name="Heiman D."/>
            <person name="Hepburn T."/>
            <person name="Howarth C."/>
            <person name="Jen D."/>
            <person name="Larson L."/>
            <person name="Mehta T."/>
            <person name="Neiman D."/>
            <person name="Pearson M."/>
            <person name="Roberts A."/>
            <person name="Saif S."/>
            <person name="Shea T."/>
            <person name="Shenoy N."/>
            <person name="Sisk P."/>
            <person name="Stolte C."/>
            <person name="Sykes S."/>
            <person name="Walk T."/>
            <person name="White J."/>
            <person name="Yandava C."/>
            <person name="Haas B."/>
            <person name="Nusbaum C."/>
            <person name="Birren B."/>
        </authorList>
    </citation>
    <scope>NUCLEOTIDE SEQUENCE</scope>
    <source>
        <strain evidence="2">ATCC 64411</strain>
    </source>
</reference>
<evidence type="ECO:0000256" key="1">
    <source>
        <dbReference type="SAM" id="MobiDB-lite"/>
    </source>
</evidence>
<organism evidence="2">
    <name type="scientific">Magnaporthiopsis poae (strain ATCC 64411 / 73-15)</name>
    <name type="common">Kentucky bluegrass fungus</name>
    <name type="synonym">Magnaporthe poae</name>
    <dbReference type="NCBI Taxonomy" id="644358"/>
    <lineage>
        <taxon>Eukaryota</taxon>
        <taxon>Fungi</taxon>
        <taxon>Dikarya</taxon>
        <taxon>Ascomycota</taxon>
        <taxon>Pezizomycotina</taxon>
        <taxon>Sordariomycetes</taxon>
        <taxon>Sordariomycetidae</taxon>
        <taxon>Magnaporthales</taxon>
        <taxon>Magnaporthaceae</taxon>
        <taxon>Magnaporthiopsis</taxon>
    </lineage>
</organism>
<feature type="region of interest" description="Disordered" evidence="1">
    <location>
        <begin position="1"/>
        <end position="35"/>
    </location>
</feature>
<feature type="compositionally biased region" description="Acidic residues" evidence="1">
    <location>
        <begin position="281"/>
        <end position="296"/>
    </location>
</feature>
<protein>
    <submittedName>
        <fullName evidence="2">Uncharacterized protein</fullName>
    </submittedName>
</protein>
<dbReference type="OrthoDB" id="3513679at2759"/>
<name>A0A0H2TB50_MAGP6</name>
<feature type="compositionally biased region" description="Basic and acidic residues" evidence="1">
    <location>
        <begin position="269"/>
        <end position="280"/>
    </location>
</feature>
<reference evidence="2" key="2">
    <citation type="submission" date="2011-03" db="EMBL/GenBank/DDBJ databases">
        <title>Annotation of Magnaporthe poae ATCC 64411.</title>
        <authorList>
            <person name="Ma L.-J."/>
            <person name="Dead R."/>
            <person name="Young S.K."/>
            <person name="Zeng Q."/>
            <person name="Gargeya S."/>
            <person name="Fitzgerald M."/>
            <person name="Haas B."/>
            <person name="Abouelleil A."/>
            <person name="Alvarado L."/>
            <person name="Arachchi H.M."/>
            <person name="Berlin A."/>
            <person name="Brown A."/>
            <person name="Chapman S.B."/>
            <person name="Chen Z."/>
            <person name="Dunbar C."/>
            <person name="Freedman E."/>
            <person name="Gearin G."/>
            <person name="Gellesch M."/>
            <person name="Goldberg J."/>
            <person name="Griggs A."/>
            <person name="Gujja S."/>
            <person name="Heiman D."/>
            <person name="Howarth C."/>
            <person name="Larson L."/>
            <person name="Lui A."/>
            <person name="MacDonald P.J.P."/>
            <person name="Mehta T."/>
            <person name="Montmayeur A."/>
            <person name="Murphy C."/>
            <person name="Neiman D."/>
            <person name="Pearson M."/>
            <person name="Priest M."/>
            <person name="Roberts A."/>
            <person name="Saif S."/>
            <person name="Shea T."/>
            <person name="Shenoy N."/>
            <person name="Sisk P."/>
            <person name="Stolte C."/>
            <person name="Sykes S."/>
            <person name="Yandava C."/>
            <person name="Wortman J."/>
            <person name="Nusbaum C."/>
            <person name="Birren B."/>
        </authorList>
    </citation>
    <scope>NUCLEOTIDE SEQUENCE</scope>
    <source>
        <strain evidence="2">ATCC 64411</strain>
    </source>
</reference>
<evidence type="ECO:0000313" key="2">
    <source>
        <dbReference type="EMBL" id="KLU81113.1"/>
    </source>
</evidence>
<accession>A0A0H2TB50</accession>
<gene>
    <name evidence="2" type="ORF">MAPG_00208</name>
</gene>
<proteinExistence type="predicted"/>
<sequence>MESSDEDKKKASANDPSSPSTAESLPSSSLGKGNKLTQAVHPTMTPEEVMHELRTMQEHEHRCYMHFMSVYQPANRLGLQTLLPPPPPPAVSHAMGRPVGTLLGRFNPYGRDYKPPPGVMERELVREMDLFHAEDCCNKSAAVYILHQPPPESLDSGLAEARLRMLLIVVHVYLYKRWFEPYRSEVEWGRFIAKTIVPVIGCGSNQSIDLGSVGTDTAVSRLHQAVCLASVRTRLHVARRHGSPKRLARLRQRRNQLLKLMQPSTPRSQQDDQDHEHEQGDTSESEEEGSEDEVDEEQKKEDKFYSGCYPDNDRQFRRQVLERSLDPARALLNKRNYVLQPLFRAVAITIRLEDHKPEHMRGGGGDDGDAGAIPVRIVLFDTEDDDEDDYDHHLSAPLSFESIQDRIHDYREAQAVDGDGDGEHKHKTRSAATTLDTAAGYILAMAQREEA</sequence>
<feature type="non-terminal residue" evidence="2">
    <location>
        <position position="451"/>
    </location>
</feature>
<feature type="region of interest" description="Disordered" evidence="1">
    <location>
        <begin position="261"/>
        <end position="311"/>
    </location>
</feature>
<dbReference type="AlphaFoldDB" id="A0A0H2TB50"/>
<feature type="compositionally biased region" description="Basic and acidic residues" evidence="1">
    <location>
        <begin position="1"/>
        <end position="12"/>
    </location>
</feature>
<feature type="compositionally biased region" description="Low complexity" evidence="1">
    <location>
        <begin position="16"/>
        <end position="29"/>
    </location>
</feature>
<dbReference type="VEuPathDB" id="FungiDB:MAPG_00208"/>
<dbReference type="EMBL" id="GL876966">
    <property type="protein sequence ID" value="KLU81113.1"/>
    <property type="molecule type" value="Genomic_DNA"/>
</dbReference>